<gene>
    <name evidence="2" type="ORF">GCM10007891_11820</name>
</gene>
<proteinExistence type="predicted"/>
<keyword evidence="3" id="KW-1185">Reference proteome</keyword>
<feature type="transmembrane region" description="Helical" evidence="1">
    <location>
        <begin position="6"/>
        <end position="24"/>
    </location>
</feature>
<evidence type="ECO:0000313" key="2">
    <source>
        <dbReference type="EMBL" id="GLP99328.1"/>
    </source>
</evidence>
<accession>A0ABQ5TTP6</accession>
<dbReference type="Proteomes" id="UP001161423">
    <property type="component" value="Unassembled WGS sequence"/>
</dbReference>
<feature type="transmembrane region" description="Helical" evidence="1">
    <location>
        <begin position="250"/>
        <end position="269"/>
    </location>
</feature>
<organism evidence="2 3">
    <name type="scientific">Methylophaga thalassica</name>
    <dbReference type="NCBI Taxonomy" id="40223"/>
    <lineage>
        <taxon>Bacteria</taxon>
        <taxon>Pseudomonadati</taxon>
        <taxon>Pseudomonadota</taxon>
        <taxon>Gammaproteobacteria</taxon>
        <taxon>Thiotrichales</taxon>
        <taxon>Piscirickettsiaceae</taxon>
        <taxon>Methylophaga</taxon>
    </lineage>
</organism>
<comment type="caution">
    <text evidence="2">The sequence shown here is derived from an EMBL/GenBank/DDBJ whole genome shotgun (WGS) entry which is preliminary data.</text>
</comment>
<feature type="transmembrane region" description="Helical" evidence="1">
    <location>
        <begin position="36"/>
        <end position="57"/>
    </location>
</feature>
<feature type="transmembrane region" description="Helical" evidence="1">
    <location>
        <begin position="328"/>
        <end position="344"/>
    </location>
</feature>
<feature type="transmembrane region" description="Helical" evidence="1">
    <location>
        <begin position="383"/>
        <end position="400"/>
    </location>
</feature>
<reference evidence="2" key="1">
    <citation type="journal article" date="2014" name="Int. J. Syst. Evol. Microbiol.">
        <title>Complete genome of a new Firmicutes species belonging to the dominant human colonic microbiota ('Ruminococcus bicirculans') reveals two chromosomes and a selective capacity to utilize plant glucans.</title>
        <authorList>
            <consortium name="NISC Comparative Sequencing Program"/>
            <person name="Wegmann U."/>
            <person name="Louis P."/>
            <person name="Goesmann A."/>
            <person name="Henrissat B."/>
            <person name="Duncan S.H."/>
            <person name="Flint H.J."/>
        </authorList>
    </citation>
    <scope>NUCLEOTIDE SEQUENCE</scope>
    <source>
        <strain evidence="2">NBRC 102424</strain>
    </source>
</reference>
<evidence type="ECO:0000256" key="1">
    <source>
        <dbReference type="SAM" id="Phobius"/>
    </source>
</evidence>
<evidence type="ECO:0000313" key="3">
    <source>
        <dbReference type="Proteomes" id="UP001161423"/>
    </source>
</evidence>
<dbReference type="RefSeq" id="WP_273180536.1">
    <property type="nucleotide sequence ID" value="NZ_BSND01000004.1"/>
</dbReference>
<feature type="transmembrane region" description="Helical" evidence="1">
    <location>
        <begin position="211"/>
        <end position="229"/>
    </location>
</feature>
<keyword evidence="1" id="KW-0812">Transmembrane</keyword>
<dbReference type="EMBL" id="BSND01000004">
    <property type="protein sequence ID" value="GLP99328.1"/>
    <property type="molecule type" value="Genomic_DNA"/>
</dbReference>
<feature type="transmembrane region" description="Helical" evidence="1">
    <location>
        <begin position="63"/>
        <end position="83"/>
    </location>
</feature>
<keyword evidence="1" id="KW-0472">Membrane</keyword>
<feature type="transmembrane region" description="Helical" evidence="1">
    <location>
        <begin position="350"/>
        <end position="371"/>
    </location>
</feature>
<feature type="transmembrane region" description="Helical" evidence="1">
    <location>
        <begin position="170"/>
        <end position="191"/>
    </location>
</feature>
<name>A0ABQ5TTP6_9GAMM</name>
<reference evidence="2" key="2">
    <citation type="submission" date="2023-01" db="EMBL/GenBank/DDBJ databases">
        <title>Draft genome sequence of Methylophaga thalassica strain NBRC 102424.</title>
        <authorList>
            <person name="Sun Q."/>
            <person name="Mori K."/>
        </authorList>
    </citation>
    <scope>NUCLEOTIDE SEQUENCE</scope>
    <source>
        <strain evidence="2">NBRC 102424</strain>
    </source>
</reference>
<protein>
    <submittedName>
        <fullName evidence="2">Uncharacterized protein</fullName>
    </submittedName>
</protein>
<feature type="transmembrane region" description="Helical" evidence="1">
    <location>
        <begin position="104"/>
        <end position="133"/>
    </location>
</feature>
<feature type="transmembrane region" description="Helical" evidence="1">
    <location>
        <begin position="281"/>
        <end position="307"/>
    </location>
</feature>
<feature type="transmembrane region" description="Helical" evidence="1">
    <location>
        <begin position="139"/>
        <end position="158"/>
    </location>
</feature>
<keyword evidence="1" id="KW-1133">Transmembrane helix</keyword>
<sequence>MQSSVVLNTVIIVIALAVAAYLAFSKRLKQSSSWKATVTPLASIMGSGFLISAPLLANTVGNYAVLCIVALLLIACAVGHAIRFNIRHFEPIEHQQGTAQNVAFLSRIVLAVAYFISVTYYLQLLAAFVLNAVGVSGDVYANIITTALLVAIGGIGMWRGLDELEKIETYAVSLNLGMIVGLLFALCAYNIHLLLGGEWRLPDMSSEINLHDFRVLLGLLIVVQGFETSRYLQDEHSADERIQTMRRAQIISAVIYVLFISLSTVLFHSGLDADVTAITNIMLPVAVVLPILISIAAVGSQFSAAVADTSGAGGLLQDIVQHKLSIRYVYLIIMVVTIMLTWATNVNEIIAYASRAFALFYFLQSLVASIVAHQQKQTWQSRFFALISIMCFSVFVFGIPSGG</sequence>
<dbReference type="Gene3D" id="1.20.1740.10">
    <property type="entry name" value="Amino acid/polyamine transporter I"/>
    <property type="match status" value="1"/>
</dbReference>